<gene>
    <name evidence="2" type="ORF">AVEN_229534_1</name>
</gene>
<dbReference type="AlphaFoldDB" id="A0A4Y2EGV0"/>
<evidence type="ECO:0000256" key="1">
    <source>
        <dbReference type="SAM" id="MobiDB-lite"/>
    </source>
</evidence>
<comment type="caution">
    <text evidence="2">The sequence shown here is derived from an EMBL/GenBank/DDBJ whole genome shotgun (WGS) entry which is preliminary data.</text>
</comment>
<feature type="region of interest" description="Disordered" evidence="1">
    <location>
        <begin position="18"/>
        <end position="48"/>
    </location>
</feature>
<feature type="compositionally biased region" description="Acidic residues" evidence="1">
    <location>
        <begin position="34"/>
        <end position="45"/>
    </location>
</feature>
<reference evidence="2 3" key="1">
    <citation type="journal article" date="2019" name="Sci. Rep.">
        <title>Orb-weaving spider Araneus ventricosus genome elucidates the spidroin gene catalogue.</title>
        <authorList>
            <person name="Kono N."/>
            <person name="Nakamura H."/>
            <person name="Ohtoshi R."/>
            <person name="Moran D.A.P."/>
            <person name="Shinohara A."/>
            <person name="Yoshida Y."/>
            <person name="Fujiwara M."/>
            <person name="Mori M."/>
            <person name="Tomita M."/>
            <person name="Arakawa K."/>
        </authorList>
    </citation>
    <scope>NUCLEOTIDE SEQUENCE [LARGE SCALE GENOMIC DNA]</scope>
</reference>
<accession>A0A4Y2EGV0</accession>
<protein>
    <submittedName>
        <fullName evidence="2">Uncharacterized protein</fullName>
    </submittedName>
</protein>
<organism evidence="2 3">
    <name type="scientific">Araneus ventricosus</name>
    <name type="common">Orbweaver spider</name>
    <name type="synonym">Epeira ventricosa</name>
    <dbReference type="NCBI Taxonomy" id="182803"/>
    <lineage>
        <taxon>Eukaryota</taxon>
        <taxon>Metazoa</taxon>
        <taxon>Ecdysozoa</taxon>
        <taxon>Arthropoda</taxon>
        <taxon>Chelicerata</taxon>
        <taxon>Arachnida</taxon>
        <taxon>Araneae</taxon>
        <taxon>Araneomorphae</taxon>
        <taxon>Entelegynae</taxon>
        <taxon>Araneoidea</taxon>
        <taxon>Araneidae</taxon>
        <taxon>Araneus</taxon>
    </lineage>
</organism>
<keyword evidence="3" id="KW-1185">Reference proteome</keyword>
<sequence>MIAFCRYLRDAEIAQVIETPDSEVEDASEHEIQTSEESETSDNDDNIVTQTVHNGQYIQSKHQNINWSLDPLPRSNCLNSANFIKKQLSKNNYVFNITNKGGNKSI</sequence>
<name>A0A4Y2EGV0_ARAVE</name>
<evidence type="ECO:0000313" key="3">
    <source>
        <dbReference type="Proteomes" id="UP000499080"/>
    </source>
</evidence>
<proteinExistence type="predicted"/>
<dbReference type="Proteomes" id="UP000499080">
    <property type="component" value="Unassembled WGS sequence"/>
</dbReference>
<dbReference type="EMBL" id="BGPR01000609">
    <property type="protein sequence ID" value="GBM28350.1"/>
    <property type="molecule type" value="Genomic_DNA"/>
</dbReference>
<evidence type="ECO:0000313" key="2">
    <source>
        <dbReference type="EMBL" id="GBM28350.1"/>
    </source>
</evidence>